<accession>A0ABS4GX85</accession>
<reference evidence="2 3" key="1">
    <citation type="submission" date="2021-03" db="EMBL/GenBank/DDBJ databases">
        <title>Genomic Encyclopedia of Type Strains, Phase IV (KMG-IV): sequencing the most valuable type-strain genomes for metagenomic binning, comparative biology and taxonomic classification.</title>
        <authorList>
            <person name="Goeker M."/>
        </authorList>
    </citation>
    <scope>NUCLEOTIDE SEQUENCE [LARGE SCALE GENOMIC DNA]</scope>
    <source>
        <strain evidence="2 3">DSM 24738</strain>
    </source>
</reference>
<organism evidence="2 3">
    <name type="scientific">Ammoniphilus resinae</name>
    <dbReference type="NCBI Taxonomy" id="861532"/>
    <lineage>
        <taxon>Bacteria</taxon>
        <taxon>Bacillati</taxon>
        <taxon>Bacillota</taxon>
        <taxon>Bacilli</taxon>
        <taxon>Bacillales</taxon>
        <taxon>Paenibacillaceae</taxon>
        <taxon>Aneurinibacillus group</taxon>
        <taxon>Ammoniphilus</taxon>
    </lineage>
</organism>
<evidence type="ECO:0000313" key="2">
    <source>
        <dbReference type="EMBL" id="MBP1934856.1"/>
    </source>
</evidence>
<feature type="transmembrane region" description="Helical" evidence="1">
    <location>
        <begin position="37"/>
        <end position="58"/>
    </location>
</feature>
<proteinExistence type="predicted"/>
<evidence type="ECO:0000256" key="1">
    <source>
        <dbReference type="SAM" id="Phobius"/>
    </source>
</evidence>
<dbReference type="EMBL" id="JAGGKT010000029">
    <property type="protein sequence ID" value="MBP1934856.1"/>
    <property type="molecule type" value="Genomic_DNA"/>
</dbReference>
<sequence>MGLVAVQNEFWFPYTILIINLLIIWFMPKRIAKQEIYILWFALAAIALYTDVLFGVVLDLFDYGKSPKVVFLELPIEALLPPSFGIIFLNYMPKDRMKYLRYMICWVVFSTFFEWITVCIDYLSYKGWKLWYSAVIYTIVFIFIRWHYYFIRRVLKVK</sequence>
<feature type="transmembrane region" description="Helical" evidence="1">
    <location>
        <begin position="103"/>
        <end position="124"/>
    </location>
</feature>
<gene>
    <name evidence="2" type="ORF">J2Z37_004876</name>
</gene>
<keyword evidence="1" id="KW-0812">Transmembrane</keyword>
<protein>
    <recommendedName>
        <fullName evidence="4">Rod shape-determining protein MreD</fullName>
    </recommendedName>
</protein>
<dbReference type="NCBIfam" id="NF041644">
    <property type="entry name" value="CBO0543_fam"/>
    <property type="match status" value="1"/>
</dbReference>
<keyword evidence="1" id="KW-0472">Membrane</keyword>
<evidence type="ECO:0000313" key="3">
    <source>
        <dbReference type="Proteomes" id="UP001519343"/>
    </source>
</evidence>
<comment type="caution">
    <text evidence="2">The sequence shown here is derived from an EMBL/GenBank/DDBJ whole genome shotgun (WGS) entry which is preliminary data.</text>
</comment>
<feature type="transmembrane region" description="Helical" evidence="1">
    <location>
        <begin position="12"/>
        <end position="28"/>
    </location>
</feature>
<feature type="transmembrane region" description="Helical" evidence="1">
    <location>
        <begin position="70"/>
        <end position="91"/>
    </location>
</feature>
<dbReference type="Proteomes" id="UP001519343">
    <property type="component" value="Unassembled WGS sequence"/>
</dbReference>
<feature type="transmembrane region" description="Helical" evidence="1">
    <location>
        <begin position="130"/>
        <end position="151"/>
    </location>
</feature>
<evidence type="ECO:0008006" key="4">
    <source>
        <dbReference type="Google" id="ProtNLM"/>
    </source>
</evidence>
<name>A0ABS4GX85_9BACL</name>
<dbReference type="InterPro" id="IPR048147">
    <property type="entry name" value="CBO0543-like"/>
</dbReference>
<keyword evidence="3" id="KW-1185">Reference proteome</keyword>
<keyword evidence="1" id="KW-1133">Transmembrane helix</keyword>